<evidence type="ECO:0000313" key="3">
    <source>
        <dbReference type="EMBL" id="VEU38253.1"/>
    </source>
</evidence>
<evidence type="ECO:0000256" key="1">
    <source>
        <dbReference type="SAM" id="MobiDB-lite"/>
    </source>
</evidence>
<feature type="compositionally biased region" description="Polar residues" evidence="1">
    <location>
        <begin position="43"/>
        <end position="53"/>
    </location>
</feature>
<dbReference type="InterPro" id="IPR049227">
    <property type="entry name" value="DUF6824"/>
</dbReference>
<name>A0A448Z887_9STRA</name>
<feature type="domain" description="DUF6824" evidence="2">
    <location>
        <begin position="336"/>
        <end position="416"/>
    </location>
</feature>
<evidence type="ECO:0000313" key="4">
    <source>
        <dbReference type="Proteomes" id="UP000291116"/>
    </source>
</evidence>
<dbReference type="EMBL" id="CAACVS010000160">
    <property type="protein sequence ID" value="VEU38253.1"/>
    <property type="molecule type" value="Genomic_DNA"/>
</dbReference>
<reference evidence="3 4" key="1">
    <citation type="submission" date="2019-01" db="EMBL/GenBank/DDBJ databases">
        <authorList>
            <person name="Ferrante I. M."/>
        </authorList>
    </citation>
    <scope>NUCLEOTIDE SEQUENCE [LARGE SCALE GENOMIC DNA]</scope>
    <source>
        <strain evidence="3 4">B856</strain>
    </source>
</reference>
<dbReference type="Pfam" id="PF20710">
    <property type="entry name" value="DUF6824"/>
    <property type="match status" value="1"/>
</dbReference>
<dbReference type="AlphaFoldDB" id="A0A448Z887"/>
<evidence type="ECO:0000259" key="2">
    <source>
        <dbReference type="Pfam" id="PF20710"/>
    </source>
</evidence>
<organism evidence="3 4">
    <name type="scientific">Pseudo-nitzschia multistriata</name>
    <dbReference type="NCBI Taxonomy" id="183589"/>
    <lineage>
        <taxon>Eukaryota</taxon>
        <taxon>Sar</taxon>
        <taxon>Stramenopiles</taxon>
        <taxon>Ochrophyta</taxon>
        <taxon>Bacillariophyta</taxon>
        <taxon>Bacillariophyceae</taxon>
        <taxon>Bacillariophycidae</taxon>
        <taxon>Bacillariales</taxon>
        <taxon>Bacillariaceae</taxon>
        <taxon>Pseudo-nitzschia</taxon>
    </lineage>
</organism>
<keyword evidence="4" id="KW-1185">Reference proteome</keyword>
<sequence length="479" mass="54993">MVQQVTPLRSPGVEKDGQEFGLVPRYVLRKKKAVNKEGRGPTGDSNHVKNNQNGHHDMMKDCDEEDTPQKTPQEVDKLLHETNSLLARRWRLSSLIDSERDKKVLLATEAYLPSKAADRIEKNCKTKMELFGSELMDKKITLFEDLSSEKSEVGVEGGYVQLLPTRDLAGRAVLFFQYDQDLYSEQPINFRKILFYMMASALEDVDTARKGISMVVWNGAPTKWFDPFWRVFEKISAPFKISKLHYCQVSQYESSYQVLEKRERGETDVRIHKGSLQECMHGLVTYGVPSHFIPLNPLDGSINLKEHLKWIELRRRIESFPESQQACIVLVPGQDDVLLGKRKMSMNGNVLYHQMIMKNIKAYHEATSEDARDDILMAVWDSIQCRGGRFLLQVEDGQLWERLELQSALYKISQAFDFLCMQLYAPKPTSSKDSSSKNSKDDEDIFFGWNDLLDGKKCYECFDLIHCKGDGFGKPAACW</sequence>
<dbReference type="Proteomes" id="UP000291116">
    <property type="component" value="Unassembled WGS sequence"/>
</dbReference>
<protein>
    <recommendedName>
        <fullName evidence="2">DUF6824 domain-containing protein</fullName>
    </recommendedName>
</protein>
<gene>
    <name evidence="3" type="ORF">PSNMU_V1.4_AUG-EV-PASAV3_0050060</name>
</gene>
<accession>A0A448Z887</accession>
<proteinExistence type="predicted"/>
<dbReference type="OrthoDB" id="37786at2759"/>
<feature type="region of interest" description="Disordered" evidence="1">
    <location>
        <begin position="32"/>
        <end position="71"/>
    </location>
</feature>